<sequence>MEKENPQVALTEDEFMSLVSQAQNQDPDAMLKLLEFFEPEMLWHTRFIRMPQEDALQHMRLALIELFHPIILQ</sequence>
<keyword evidence="2" id="KW-1185">Reference proteome</keyword>
<organism evidence="1 2">
    <name type="scientific">Paenibacillus agaridevorans</name>
    <dbReference type="NCBI Taxonomy" id="171404"/>
    <lineage>
        <taxon>Bacteria</taxon>
        <taxon>Bacillati</taxon>
        <taxon>Bacillota</taxon>
        <taxon>Bacilli</taxon>
        <taxon>Bacillales</taxon>
        <taxon>Paenibacillaceae</taxon>
        <taxon>Paenibacillus</taxon>
    </lineage>
</organism>
<evidence type="ECO:0008006" key="3">
    <source>
        <dbReference type="Google" id="ProtNLM"/>
    </source>
</evidence>
<dbReference type="AlphaFoldDB" id="A0A2R5EWV0"/>
<dbReference type="Proteomes" id="UP000245202">
    <property type="component" value="Unassembled WGS sequence"/>
</dbReference>
<dbReference type="RefSeq" id="WP_108995401.1">
    <property type="nucleotide sequence ID" value="NZ_BDQX01000381.1"/>
</dbReference>
<name>A0A2R5EWV0_9BACL</name>
<comment type="caution">
    <text evidence="1">The sequence shown here is derived from an EMBL/GenBank/DDBJ whole genome shotgun (WGS) entry which is preliminary data.</text>
</comment>
<accession>A0A2R5EWV0</accession>
<evidence type="ECO:0000313" key="2">
    <source>
        <dbReference type="Proteomes" id="UP000245202"/>
    </source>
</evidence>
<reference evidence="1 2" key="1">
    <citation type="submission" date="2017-08" db="EMBL/GenBank/DDBJ databases">
        <title>Substantial Increase in Enzyme Production by Combined Drug-Resistance Mutations in Paenibacillus agaridevorans.</title>
        <authorList>
            <person name="Tanaka Y."/>
            <person name="Funane K."/>
            <person name="Hosaka T."/>
            <person name="Shiwa Y."/>
            <person name="Fujita N."/>
            <person name="Miyazaki T."/>
            <person name="Yoshikawa H."/>
            <person name="Murakami K."/>
            <person name="Kasahara K."/>
            <person name="Inaoka T."/>
            <person name="Hiraga Y."/>
            <person name="Ochi K."/>
        </authorList>
    </citation>
    <scope>NUCLEOTIDE SEQUENCE [LARGE SCALE GENOMIC DNA]</scope>
    <source>
        <strain evidence="1 2">T-3040</strain>
    </source>
</reference>
<evidence type="ECO:0000313" key="1">
    <source>
        <dbReference type="EMBL" id="GBG11027.1"/>
    </source>
</evidence>
<protein>
    <recommendedName>
        <fullName evidence="3">Helix-turn-helix conjugative transposon-like domain-containing protein</fullName>
    </recommendedName>
</protein>
<proteinExistence type="predicted"/>
<dbReference type="EMBL" id="BDQX01000381">
    <property type="protein sequence ID" value="GBG11027.1"/>
    <property type="molecule type" value="Genomic_DNA"/>
</dbReference>
<gene>
    <name evidence="1" type="ORF">PAT3040_05806</name>
</gene>